<dbReference type="OrthoDB" id="9811902at2"/>
<reference evidence="3 4" key="1">
    <citation type="submission" date="2019-06" db="EMBL/GenBank/DDBJ databases">
        <title>Gramella sabulilitoris sp. nov., isolated from a marine sand.</title>
        <authorList>
            <person name="Yoon J.-H."/>
        </authorList>
    </citation>
    <scope>NUCLEOTIDE SEQUENCE [LARGE SCALE GENOMIC DNA]</scope>
    <source>
        <strain evidence="3 4">HSMS-1</strain>
    </source>
</reference>
<dbReference type="Gene3D" id="3.40.50.2000">
    <property type="entry name" value="Glycogen Phosphorylase B"/>
    <property type="match status" value="2"/>
</dbReference>
<dbReference type="Pfam" id="PF00534">
    <property type="entry name" value="Glycos_transf_1"/>
    <property type="match status" value="1"/>
</dbReference>
<keyword evidence="4" id="KW-1185">Reference proteome</keyword>
<keyword evidence="3" id="KW-0808">Transferase</keyword>
<evidence type="ECO:0000313" key="4">
    <source>
        <dbReference type="Proteomes" id="UP000315131"/>
    </source>
</evidence>
<dbReference type="GO" id="GO:0016758">
    <property type="term" value="F:hexosyltransferase activity"/>
    <property type="evidence" value="ECO:0007669"/>
    <property type="project" value="TreeGrafter"/>
</dbReference>
<name>A0A550HZZ6_9FLAO</name>
<dbReference type="PANTHER" id="PTHR45947">
    <property type="entry name" value="SULFOQUINOVOSYL TRANSFERASE SQD2"/>
    <property type="match status" value="1"/>
</dbReference>
<proteinExistence type="predicted"/>
<feature type="domain" description="Glycosyltransferase subfamily 4-like N-terminal" evidence="2">
    <location>
        <begin position="17"/>
        <end position="199"/>
    </location>
</feature>
<comment type="caution">
    <text evidence="3">The sequence shown here is derived from an EMBL/GenBank/DDBJ whole genome shotgun (WGS) entry which is preliminary data.</text>
</comment>
<accession>A0A550HZZ6</accession>
<dbReference type="CDD" id="cd03794">
    <property type="entry name" value="GT4_WbuB-like"/>
    <property type="match status" value="1"/>
</dbReference>
<dbReference type="PANTHER" id="PTHR45947:SF3">
    <property type="entry name" value="SULFOQUINOVOSYL TRANSFERASE SQD2"/>
    <property type="match status" value="1"/>
</dbReference>
<evidence type="ECO:0000313" key="3">
    <source>
        <dbReference type="EMBL" id="TRO64265.1"/>
    </source>
</evidence>
<sequence>MKLLFLTDNFPPEVNAPANRTYEHCKEWVKSGVDVTVITCAPNFPKGEVYPGYKNRLYQTETIDGIKVIRVWSYITANEGFVKRILDYISFAVMAFFAGLFVRTDLIVATSPQFFTAVAGRYLSFFKGKKWVFEVRDLWPESIIAVGAMKRNRAIRFFEWLEKRLYKSADHIIVVTDTFKKKISDRGIEPEKISVFKNGANLELFKPQGKKLELERKLKLENKTVFAYIGTHGMAHGLSFILDSIKPLEETHPELAFLFIGDGAEKKNLLQQARDLELKNAVFVDSVSKKEVVDYLSVMDVALVNLRKSDTFKTVIPSKIFEAAAMEKPILLGLEGETKGIIESYNAGVCFRPEDQNSFYEAITSITNKEKYQANLQGSKRLVQDFDRSKIAANILECLEEVKRK</sequence>
<dbReference type="AlphaFoldDB" id="A0A550HZZ6"/>
<dbReference type="SUPFAM" id="SSF53756">
    <property type="entry name" value="UDP-Glycosyltransferase/glycogen phosphorylase"/>
    <property type="match status" value="1"/>
</dbReference>
<protein>
    <submittedName>
        <fullName evidence="3">Glycosyltransferase family 4 protein</fullName>
    </submittedName>
</protein>
<evidence type="ECO:0000259" key="2">
    <source>
        <dbReference type="Pfam" id="PF13579"/>
    </source>
</evidence>
<dbReference type="Proteomes" id="UP000315131">
    <property type="component" value="Unassembled WGS sequence"/>
</dbReference>
<dbReference type="InterPro" id="IPR001296">
    <property type="entry name" value="Glyco_trans_1"/>
</dbReference>
<gene>
    <name evidence="3" type="ORF">FGM01_12270</name>
</gene>
<organism evidence="3 4">
    <name type="scientific">Christiangramia sabulilitoris</name>
    <dbReference type="NCBI Taxonomy" id="2583991"/>
    <lineage>
        <taxon>Bacteria</taxon>
        <taxon>Pseudomonadati</taxon>
        <taxon>Bacteroidota</taxon>
        <taxon>Flavobacteriia</taxon>
        <taxon>Flavobacteriales</taxon>
        <taxon>Flavobacteriaceae</taxon>
        <taxon>Christiangramia</taxon>
    </lineage>
</organism>
<dbReference type="InterPro" id="IPR028098">
    <property type="entry name" value="Glyco_trans_4-like_N"/>
</dbReference>
<dbReference type="InterPro" id="IPR050194">
    <property type="entry name" value="Glycosyltransferase_grp1"/>
</dbReference>
<evidence type="ECO:0000259" key="1">
    <source>
        <dbReference type="Pfam" id="PF00534"/>
    </source>
</evidence>
<dbReference type="EMBL" id="VHSF01000003">
    <property type="protein sequence ID" value="TRO64265.1"/>
    <property type="molecule type" value="Genomic_DNA"/>
</dbReference>
<feature type="domain" description="Glycosyl transferase family 1" evidence="1">
    <location>
        <begin position="215"/>
        <end position="376"/>
    </location>
</feature>
<dbReference type="RefSeq" id="WP_143411462.1">
    <property type="nucleotide sequence ID" value="NZ_VHSF01000003.1"/>
</dbReference>
<dbReference type="Pfam" id="PF13579">
    <property type="entry name" value="Glyco_trans_4_4"/>
    <property type="match status" value="1"/>
</dbReference>